<sequence>RLPAAQPAPGHLLGPALCGASPGQGPSPCPAVRHPAWAAAGAKHRTDGRSGASQSVGDKLHALAVKSYGYLAQGLCDVLWRQEEAYAHDELITTCQEEGLDSIDGLNRDVTSFGMTVLMVTFSGNMQQTLEGAARAASGTSARVATSRHSAPAVSMPLLVSDILSFLARCLPGFQAAVVTLKLSATVATVGESKVISQVTLGFFLNYLST</sequence>
<proteinExistence type="predicted"/>
<evidence type="ECO:0000313" key="2">
    <source>
        <dbReference type="Proteomes" id="UP000485058"/>
    </source>
</evidence>
<dbReference type="Proteomes" id="UP000485058">
    <property type="component" value="Unassembled WGS sequence"/>
</dbReference>
<keyword evidence="2" id="KW-1185">Reference proteome</keyword>
<dbReference type="EMBL" id="BLLF01009005">
    <property type="protein sequence ID" value="GFH33587.1"/>
    <property type="molecule type" value="Genomic_DNA"/>
</dbReference>
<protein>
    <submittedName>
        <fullName evidence="1">Uncharacterized protein</fullName>
    </submittedName>
</protein>
<feature type="non-terminal residue" evidence="1">
    <location>
        <position position="1"/>
    </location>
</feature>
<organism evidence="1 2">
    <name type="scientific">Haematococcus lacustris</name>
    <name type="common">Green alga</name>
    <name type="synonym">Haematococcus pluvialis</name>
    <dbReference type="NCBI Taxonomy" id="44745"/>
    <lineage>
        <taxon>Eukaryota</taxon>
        <taxon>Viridiplantae</taxon>
        <taxon>Chlorophyta</taxon>
        <taxon>core chlorophytes</taxon>
        <taxon>Chlorophyceae</taxon>
        <taxon>CS clade</taxon>
        <taxon>Chlamydomonadales</taxon>
        <taxon>Haematococcaceae</taxon>
        <taxon>Haematococcus</taxon>
    </lineage>
</organism>
<accession>A0A6A0APK8</accession>
<evidence type="ECO:0000313" key="1">
    <source>
        <dbReference type="EMBL" id="GFH33587.1"/>
    </source>
</evidence>
<feature type="non-terminal residue" evidence="1">
    <location>
        <position position="210"/>
    </location>
</feature>
<dbReference type="AlphaFoldDB" id="A0A6A0APK8"/>
<reference evidence="1 2" key="1">
    <citation type="submission" date="2020-02" db="EMBL/GenBank/DDBJ databases">
        <title>Draft genome sequence of Haematococcus lacustris strain NIES-144.</title>
        <authorList>
            <person name="Morimoto D."/>
            <person name="Nakagawa S."/>
            <person name="Yoshida T."/>
            <person name="Sawayama S."/>
        </authorList>
    </citation>
    <scope>NUCLEOTIDE SEQUENCE [LARGE SCALE GENOMIC DNA]</scope>
    <source>
        <strain evidence="1 2">NIES-144</strain>
    </source>
</reference>
<gene>
    <name evidence="1" type="ORF">HaLaN_32982</name>
</gene>
<comment type="caution">
    <text evidence="1">The sequence shown here is derived from an EMBL/GenBank/DDBJ whole genome shotgun (WGS) entry which is preliminary data.</text>
</comment>
<name>A0A6A0APK8_HAELA</name>